<dbReference type="RefSeq" id="WP_118271747.1">
    <property type="nucleotide sequence ID" value="NZ_QSJI01000002.1"/>
</dbReference>
<keyword evidence="10 12" id="KW-0472">Membrane</keyword>
<dbReference type="EMBL" id="QSJI01000002">
    <property type="protein sequence ID" value="RHD56749.1"/>
    <property type="molecule type" value="Genomic_DNA"/>
</dbReference>
<dbReference type="FunFam" id="3.30.1360.60:FF:000001">
    <property type="entry name" value="PTS system glucose-specific IIBC component PtsG"/>
    <property type="match status" value="1"/>
</dbReference>
<evidence type="ECO:0000256" key="4">
    <source>
        <dbReference type="ARBA" id="ARBA00022597"/>
    </source>
</evidence>
<evidence type="ECO:0000256" key="5">
    <source>
        <dbReference type="ARBA" id="ARBA00022679"/>
    </source>
</evidence>
<gene>
    <name evidence="15" type="ORF">DW787_04245</name>
</gene>
<dbReference type="Proteomes" id="UP000286050">
    <property type="component" value="Unassembled WGS sequence"/>
</dbReference>
<dbReference type="InterPro" id="IPR050558">
    <property type="entry name" value="PTS_Sugar-Specific_Components"/>
</dbReference>
<evidence type="ECO:0000313" key="16">
    <source>
        <dbReference type="Proteomes" id="UP000286050"/>
    </source>
</evidence>
<dbReference type="Pfam" id="PF00367">
    <property type="entry name" value="PTS_EIIB"/>
    <property type="match status" value="1"/>
</dbReference>
<dbReference type="PROSITE" id="PS01035">
    <property type="entry name" value="PTS_EIIB_TYPE_1_CYS"/>
    <property type="match status" value="1"/>
</dbReference>
<dbReference type="PANTHER" id="PTHR30175">
    <property type="entry name" value="PHOSPHOTRANSFERASE SYSTEM TRANSPORT PROTEIN"/>
    <property type="match status" value="1"/>
</dbReference>
<evidence type="ECO:0000256" key="6">
    <source>
        <dbReference type="ARBA" id="ARBA00022683"/>
    </source>
</evidence>
<keyword evidence="6" id="KW-0598">Phosphotransferase system</keyword>
<dbReference type="InterPro" id="IPR013013">
    <property type="entry name" value="PTS_EIIC_1"/>
</dbReference>
<dbReference type="InterPro" id="IPR018113">
    <property type="entry name" value="PTrfase_EIIB_Cys"/>
</dbReference>
<feature type="domain" description="PTS EIIC type-1" evidence="14">
    <location>
        <begin position="112"/>
        <end position="486"/>
    </location>
</feature>
<feature type="transmembrane region" description="Helical" evidence="12">
    <location>
        <begin position="325"/>
        <end position="345"/>
    </location>
</feature>
<feature type="domain" description="PTS EIIB type-1" evidence="13">
    <location>
        <begin position="6"/>
        <end position="88"/>
    </location>
</feature>
<keyword evidence="9 12" id="KW-1133">Transmembrane helix</keyword>
<feature type="transmembrane region" description="Helical" evidence="12">
    <location>
        <begin position="264"/>
        <end position="285"/>
    </location>
</feature>
<keyword evidence="8" id="KW-0418">Kinase</keyword>
<evidence type="ECO:0000256" key="10">
    <source>
        <dbReference type="ARBA" id="ARBA00023136"/>
    </source>
</evidence>
<dbReference type="Gene3D" id="3.30.1360.60">
    <property type="entry name" value="Glucose permease domain IIB"/>
    <property type="match status" value="1"/>
</dbReference>
<dbReference type="GO" id="GO:0008982">
    <property type="term" value="F:protein-N(PI)-phosphohistidine-sugar phosphotransferase activity"/>
    <property type="evidence" value="ECO:0007669"/>
    <property type="project" value="InterPro"/>
</dbReference>
<comment type="subcellular location">
    <subcellularLocation>
        <location evidence="1">Cell membrane</location>
        <topology evidence="1">Multi-pass membrane protein</topology>
    </subcellularLocation>
</comment>
<evidence type="ECO:0000256" key="12">
    <source>
        <dbReference type="SAM" id="Phobius"/>
    </source>
</evidence>
<accession>A0A414FYN6</accession>
<proteinExistence type="predicted"/>
<reference evidence="15 16" key="1">
    <citation type="submission" date="2018-08" db="EMBL/GenBank/DDBJ databases">
        <title>A genome reference for cultivated species of the human gut microbiota.</title>
        <authorList>
            <person name="Zou Y."/>
            <person name="Xue W."/>
            <person name="Luo G."/>
        </authorList>
    </citation>
    <scope>NUCLEOTIDE SEQUENCE [LARGE SCALE GENOMIC DNA]</scope>
    <source>
        <strain evidence="15 16">AM30-5LB</strain>
    </source>
</reference>
<sequence>MAGTYDALARVILENVGGAGNVESIAHCITRLRFKLKDESLGNDEVLEATEGVVKVMHAGGQYQVVIGPHVNEVFDAVVAAGALDTSDSSDEHAADSSAPAKKQTFMSVAIDLISGILQPVLPVLAAGGMTKGLLSLAAFLGWISKDSGTYTVICSFADGIFYFLPIFLGLTAARKFKINEFVGAAIGAALCFPAMVNIGATAGALGSVLAGTPFEMSYYATFLGLPVIMPQSGYTSSVIPVVLAVWFASVLYKKLEAATPSAVRFFVVPMVTLLVTVPMTYLAIGPVASLVTNGLSLLLQSIYEIPMVGGLLCGAFLGGVYQVMVIFGLHWACVPIVLTNLSVLGFDAVLSGREVCTFAQTAATFAIFLKTRDSKLKQIALPAAITGFFGTTEPCIYGVTLPKKKPFIISCIASAIGGGFVGLMGVKKFTSGFSGILGLPIFVDPSGVEGITNVIWLSVGILITMAISFVGTWLTYRDDEQKAVD</sequence>
<feature type="transmembrane region" description="Helical" evidence="12">
    <location>
        <begin position="455"/>
        <end position="477"/>
    </location>
</feature>
<keyword evidence="5" id="KW-0808">Transferase</keyword>
<keyword evidence="7 12" id="KW-0812">Transmembrane</keyword>
<organism evidence="15 16">
    <name type="scientific">Collinsella intestinalis</name>
    <dbReference type="NCBI Taxonomy" id="147207"/>
    <lineage>
        <taxon>Bacteria</taxon>
        <taxon>Bacillati</taxon>
        <taxon>Actinomycetota</taxon>
        <taxon>Coriobacteriia</taxon>
        <taxon>Coriobacteriales</taxon>
        <taxon>Coriobacteriaceae</taxon>
        <taxon>Collinsella</taxon>
    </lineage>
</organism>
<evidence type="ECO:0000256" key="7">
    <source>
        <dbReference type="ARBA" id="ARBA00022692"/>
    </source>
</evidence>
<evidence type="ECO:0000256" key="9">
    <source>
        <dbReference type="ARBA" id="ARBA00022989"/>
    </source>
</evidence>
<dbReference type="Pfam" id="PF02378">
    <property type="entry name" value="PTS_EIIC"/>
    <property type="match status" value="1"/>
</dbReference>
<evidence type="ECO:0000256" key="8">
    <source>
        <dbReference type="ARBA" id="ARBA00022777"/>
    </source>
</evidence>
<protein>
    <recommendedName>
        <fullName evidence="17">PTS system beta-glucoside-specific EIIBCA component</fullName>
    </recommendedName>
</protein>
<feature type="transmembrane region" description="Helical" evidence="12">
    <location>
        <begin position="121"/>
        <end position="144"/>
    </location>
</feature>
<dbReference type="PANTHER" id="PTHR30175:SF1">
    <property type="entry name" value="PTS SYSTEM ARBUTIN-, CELLOBIOSE-, AND SALICIN-SPECIFIC EIIBC COMPONENT-RELATED"/>
    <property type="match status" value="1"/>
</dbReference>
<evidence type="ECO:0000256" key="3">
    <source>
        <dbReference type="ARBA" id="ARBA00022475"/>
    </source>
</evidence>
<dbReference type="GO" id="GO:0005886">
    <property type="term" value="C:plasma membrane"/>
    <property type="evidence" value="ECO:0007669"/>
    <property type="project" value="UniProtKB-SubCell"/>
</dbReference>
<feature type="transmembrane region" description="Helical" evidence="12">
    <location>
        <begin position="297"/>
        <end position="318"/>
    </location>
</feature>
<dbReference type="CDD" id="cd00212">
    <property type="entry name" value="PTS_IIB_glc"/>
    <property type="match status" value="1"/>
</dbReference>
<feature type="active site" description="Phosphocysteine intermediate; for EIIB activity" evidence="11">
    <location>
        <position position="28"/>
    </location>
</feature>
<dbReference type="InterPro" id="IPR001996">
    <property type="entry name" value="PTS_IIB_1"/>
</dbReference>
<feature type="transmembrane region" description="Helical" evidence="12">
    <location>
        <begin position="150"/>
        <end position="171"/>
    </location>
</feature>
<feature type="transmembrane region" description="Helical" evidence="12">
    <location>
        <begin position="408"/>
        <end position="427"/>
    </location>
</feature>
<keyword evidence="3" id="KW-1003">Cell membrane</keyword>
<dbReference type="PROSITE" id="PS51103">
    <property type="entry name" value="PTS_EIIC_TYPE_1"/>
    <property type="match status" value="1"/>
</dbReference>
<dbReference type="PROSITE" id="PS51098">
    <property type="entry name" value="PTS_EIIB_TYPE_1"/>
    <property type="match status" value="1"/>
</dbReference>
<evidence type="ECO:0000256" key="2">
    <source>
        <dbReference type="ARBA" id="ARBA00022448"/>
    </source>
</evidence>
<dbReference type="GO" id="GO:0016301">
    <property type="term" value="F:kinase activity"/>
    <property type="evidence" value="ECO:0007669"/>
    <property type="project" value="UniProtKB-KW"/>
</dbReference>
<evidence type="ECO:0000313" key="15">
    <source>
        <dbReference type="EMBL" id="RHD56749.1"/>
    </source>
</evidence>
<dbReference type="GO" id="GO:0090589">
    <property type="term" value="F:protein-phosphocysteine-trehalose phosphotransferase system transporter activity"/>
    <property type="evidence" value="ECO:0007669"/>
    <property type="project" value="TreeGrafter"/>
</dbReference>
<evidence type="ECO:0000259" key="13">
    <source>
        <dbReference type="PROSITE" id="PS51098"/>
    </source>
</evidence>
<evidence type="ECO:0000256" key="1">
    <source>
        <dbReference type="ARBA" id="ARBA00004651"/>
    </source>
</evidence>
<dbReference type="GO" id="GO:0009401">
    <property type="term" value="P:phosphoenolpyruvate-dependent sugar phosphotransferase system"/>
    <property type="evidence" value="ECO:0007669"/>
    <property type="project" value="UniProtKB-KW"/>
</dbReference>
<dbReference type="GO" id="GO:0015771">
    <property type="term" value="P:trehalose transport"/>
    <property type="evidence" value="ECO:0007669"/>
    <property type="project" value="TreeGrafter"/>
</dbReference>
<dbReference type="InterPro" id="IPR036878">
    <property type="entry name" value="Glu_permease_IIB"/>
</dbReference>
<feature type="transmembrane region" description="Helical" evidence="12">
    <location>
        <begin position="183"/>
        <end position="212"/>
    </location>
</feature>
<evidence type="ECO:0000259" key="14">
    <source>
        <dbReference type="PROSITE" id="PS51103"/>
    </source>
</evidence>
<name>A0A414FYN6_9ACTN</name>
<keyword evidence="4" id="KW-0762">Sugar transport</keyword>
<keyword evidence="2" id="KW-0813">Transport</keyword>
<comment type="caution">
    <text evidence="15">The sequence shown here is derived from an EMBL/GenBank/DDBJ whole genome shotgun (WGS) entry which is preliminary data.</text>
</comment>
<dbReference type="InterPro" id="IPR003352">
    <property type="entry name" value="PTS_EIIC"/>
</dbReference>
<evidence type="ECO:0008006" key="17">
    <source>
        <dbReference type="Google" id="ProtNLM"/>
    </source>
</evidence>
<evidence type="ECO:0000256" key="11">
    <source>
        <dbReference type="PROSITE-ProRule" id="PRU00421"/>
    </source>
</evidence>
<dbReference type="SUPFAM" id="SSF55604">
    <property type="entry name" value="Glucose permease domain IIB"/>
    <property type="match status" value="1"/>
</dbReference>
<dbReference type="AlphaFoldDB" id="A0A414FYN6"/>
<feature type="transmembrane region" description="Helical" evidence="12">
    <location>
        <begin position="232"/>
        <end position="252"/>
    </location>
</feature>